<name>A0A8J2PK35_9HEXA</name>
<gene>
    <name evidence="1" type="ORF">AFUS01_LOCUS27550</name>
</gene>
<organism evidence="1 2">
    <name type="scientific">Allacma fusca</name>
    <dbReference type="NCBI Taxonomy" id="39272"/>
    <lineage>
        <taxon>Eukaryota</taxon>
        <taxon>Metazoa</taxon>
        <taxon>Ecdysozoa</taxon>
        <taxon>Arthropoda</taxon>
        <taxon>Hexapoda</taxon>
        <taxon>Collembola</taxon>
        <taxon>Symphypleona</taxon>
        <taxon>Sminthuridae</taxon>
        <taxon>Allacma</taxon>
    </lineage>
</organism>
<accession>A0A8J2PK35</accession>
<dbReference type="AlphaFoldDB" id="A0A8J2PK35"/>
<evidence type="ECO:0000313" key="2">
    <source>
        <dbReference type="Proteomes" id="UP000708208"/>
    </source>
</evidence>
<dbReference type="EMBL" id="CAJVCH010383015">
    <property type="protein sequence ID" value="CAG7816959.1"/>
    <property type="molecule type" value="Genomic_DNA"/>
</dbReference>
<keyword evidence="2" id="KW-1185">Reference proteome</keyword>
<protein>
    <submittedName>
        <fullName evidence="1">Uncharacterized protein</fullName>
    </submittedName>
</protein>
<reference evidence="1" key="1">
    <citation type="submission" date="2021-06" db="EMBL/GenBank/DDBJ databases">
        <authorList>
            <person name="Hodson N. C."/>
            <person name="Mongue J. A."/>
            <person name="Jaron S. K."/>
        </authorList>
    </citation>
    <scope>NUCLEOTIDE SEQUENCE</scope>
</reference>
<sequence>MLGGRDDSKVYRAGPEKRPMIPSSNITSYVIESQFRTQLAQNEAFRIIEAGIKFFLYQRGQIPLPYERLQEPTQPNTNINVGHSRLKPVECSVLSTDDARNFEEEHRHLENAGDSVQGWRKLRLMKNELRAKRQEIRILAKLNRLAQKEMLARGIWDEVFLKLRSIFLSPANIDVSAIVVMFGPSVFNPKETIIFRVDPCLLMTKLQRMEKMTHANDGFPTILREFHKKIIMSTEFLEFSTKPLRSTATHLCILTRQTITDENLRENFILLDNLPKGLIKLDMTSEYKDISDSKVSACMRRNKSLEVNLQLKSMNNLSKIETVSDILLENTKTMCRKSELASVTPCSKIEDSRNVFCYQLPMRYRGFSVSRQ</sequence>
<dbReference type="PANTHER" id="PTHR15681">
    <property type="entry name" value="MAD2L1-BINDING PROTEIN"/>
    <property type="match status" value="1"/>
</dbReference>
<dbReference type="GO" id="GO:0005634">
    <property type="term" value="C:nucleus"/>
    <property type="evidence" value="ECO:0007669"/>
    <property type="project" value="InterPro"/>
</dbReference>
<dbReference type="OrthoDB" id="6358883at2759"/>
<dbReference type="Proteomes" id="UP000708208">
    <property type="component" value="Unassembled WGS sequence"/>
</dbReference>
<dbReference type="InterPro" id="IPR009511">
    <property type="entry name" value="MAD1/Cdc20-bound-Mad2-bd"/>
</dbReference>
<dbReference type="GO" id="GO:0007096">
    <property type="term" value="P:regulation of exit from mitosis"/>
    <property type="evidence" value="ECO:0007669"/>
    <property type="project" value="InterPro"/>
</dbReference>
<evidence type="ECO:0000313" key="1">
    <source>
        <dbReference type="EMBL" id="CAG7816959.1"/>
    </source>
</evidence>
<comment type="caution">
    <text evidence="1">The sequence shown here is derived from an EMBL/GenBank/DDBJ whole genome shotgun (WGS) entry which is preliminary data.</text>
</comment>
<proteinExistence type="predicted"/>
<dbReference type="PANTHER" id="PTHR15681:SF1">
    <property type="entry name" value="MAD2L1-BINDING PROTEIN"/>
    <property type="match status" value="1"/>
</dbReference>